<evidence type="ECO:0000313" key="2">
    <source>
        <dbReference type="Proteomes" id="UP000001646"/>
    </source>
</evidence>
<organism evidence="1 2">
    <name type="scientific">Anolis carolinensis</name>
    <name type="common">Green anole</name>
    <name type="synonym">American chameleon</name>
    <dbReference type="NCBI Taxonomy" id="28377"/>
    <lineage>
        <taxon>Eukaryota</taxon>
        <taxon>Metazoa</taxon>
        <taxon>Chordata</taxon>
        <taxon>Craniata</taxon>
        <taxon>Vertebrata</taxon>
        <taxon>Euteleostomi</taxon>
        <taxon>Lepidosauria</taxon>
        <taxon>Squamata</taxon>
        <taxon>Bifurcata</taxon>
        <taxon>Unidentata</taxon>
        <taxon>Episquamata</taxon>
        <taxon>Toxicofera</taxon>
        <taxon>Iguania</taxon>
        <taxon>Dactyloidae</taxon>
        <taxon>Anolis</taxon>
    </lineage>
</organism>
<reference evidence="1" key="1">
    <citation type="submission" date="2009-12" db="EMBL/GenBank/DDBJ databases">
        <title>The Genome Sequence of Anolis carolinensis (Green Anole Lizard).</title>
        <authorList>
            <consortium name="The Genome Sequencing Platform"/>
            <person name="Di Palma F."/>
            <person name="Alfoldi J."/>
            <person name="Heiman D."/>
            <person name="Young S."/>
            <person name="Grabherr M."/>
            <person name="Johnson J."/>
            <person name="Lander E.S."/>
            <person name="Lindblad-Toh K."/>
        </authorList>
    </citation>
    <scope>NUCLEOTIDE SEQUENCE [LARGE SCALE GENOMIC DNA]</scope>
    <source>
        <strain evidence="1">JBL SC #1</strain>
    </source>
</reference>
<sequence>MYVCVSISIYIHMHTHKHIYTHTYIYTHILEASFMAEIHGPSMYMCCVHGYLCICIHIHTHMKIYWLSPRLSITGEKPTAAHAKLTVFWNH</sequence>
<dbReference type="InParanoid" id="A0A803T0S6"/>
<proteinExistence type="predicted"/>
<keyword evidence="2" id="KW-1185">Reference proteome</keyword>
<reference evidence="1" key="2">
    <citation type="submission" date="2025-08" db="UniProtKB">
        <authorList>
            <consortium name="Ensembl"/>
        </authorList>
    </citation>
    <scope>IDENTIFICATION</scope>
</reference>
<name>A0A803T0S6_ANOCA</name>
<dbReference type="Proteomes" id="UP000001646">
    <property type="component" value="Unplaced"/>
</dbReference>
<protein>
    <submittedName>
        <fullName evidence="1">Uncharacterized protein</fullName>
    </submittedName>
</protein>
<dbReference type="Ensembl" id="ENSACAT00000055336.1">
    <property type="protein sequence ID" value="ENSACAP00000028816.1"/>
    <property type="gene ID" value="ENSACAG00000040151.1"/>
</dbReference>
<dbReference type="AlphaFoldDB" id="A0A803T0S6"/>
<accession>A0A803T0S6</accession>
<evidence type="ECO:0000313" key="1">
    <source>
        <dbReference type="Ensembl" id="ENSACAP00000028816.1"/>
    </source>
</evidence>
<reference evidence="1" key="3">
    <citation type="submission" date="2025-09" db="UniProtKB">
        <authorList>
            <consortium name="Ensembl"/>
        </authorList>
    </citation>
    <scope>IDENTIFICATION</scope>
</reference>